<dbReference type="Proteomes" id="UP000197019">
    <property type="component" value="Chromosome"/>
</dbReference>
<dbReference type="EMBL" id="CP022129">
    <property type="protein sequence ID" value="ASF47617.1"/>
    <property type="molecule type" value="Genomic_DNA"/>
</dbReference>
<evidence type="ECO:0000313" key="2">
    <source>
        <dbReference type="Proteomes" id="UP000197019"/>
    </source>
</evidence>
<name>A0A1Z4C258_9GAMM</name>
<accession>A0A1Z4C258</accession>
<dbReference type="Pfam" id="PF08888">
    <property type="entry name" value="HopJ"/>
    <property type="match status" value="1"/>
</dbReference>
<sequence>MSLTLFLEKLAHHIPVSFAETMAIIESAYHYKPVAFYNGLGEGRLLSPAGSNEGSCKIFAFAQIHQLDEATTLSLFGDYYRLDVLNDPDGQGHKNIRNFMKYGWAGITFEAEALAAK</sequence>
<dbReference type="InterPro" id="IPR038604">
    <property type="entry name" value="HopJ_sf"/>
</dbReference>
<reference evidence="1 2" key="1">
    <citation type="submission" date="2017-06" db="EMBL/GenBank/DDBJ databases">
        <title>Genome Sequencing of the methanotroph Methylovulum psychrotolerants str. HV10-M2 isolated from a high-altitude environment.</title>
        <authorList>
            <person name="Mateos-Rivera A."/>
        </authorList>
    </citation>
    <scope>NUCLEOTIDE SEQUENCE [LARGE SCALE GENOMIC DNA]</scope>
    <source>
        <strain evidence="1 2">HV10_M2</strain>
    </source>
</reference>
<dbReference type="KEGG" id="mpsy:CEK71_16965"/>
<proteinExistence type="predicted"/>
<dbReference type="OrthoDB" id="9790826at2"/>
<dbReference type="RefSeq" id="WP_088620488.1">
    <property type="nucleotide sequence ID" value="NZ_CP022129.1"/>
</dbReference>
<dbReference type="Gene3D" id="3.20.160.10">
    <property type="entry name" value="vpa0580 domain like"/>
    <property type="match status" value="1"/>
</dbReference>
<gene>
    <name evidence="1" type="ORF">CEK71_16965</name>
</gene>
<organism evidence="1 2">
    <name type="scientific">Methylovulum psychrotolerans</name>
    <dbReference type="NCBI Taxonomy" id="1704499"/>
    <lineage>
        <taxon>Bacteria</taxon>
        <taxon>Pseudomonadati</taxon>
        <taxon>Pseudomonadota</taxon>
        <taxon>Gammaproteobacteria</taxon>
        <taxon>Methylococcales</taxon>
        <taxon>Methylococcaceae</taxon>
        <taxon>Methylovulum</taxon>
    </lineage>
</organism>
<protein>
    <submittedName>
        <fullName evidence="1">Type III effector</fullName>
    </submittedName>
</protein>
<dbReference type="InterPro" id="IPR014984">
    <property type="entry name" value="HopJ"/>
</dbReference>
<dbReference type="AlphaFoldDB" id="A0A1Z4C258"/>
<keyword evidence="2" id="KW-1185">Reference proteome</keyword>
<evidence type="ECO:0000313" key="1">
    <source>
        <dbReference type="EMBL" id="ASF47617.1"/>
    </source>
</evidence>